<comment type="caution">
    <text evidence="6">The sequence shown here is derived from an EMBL/GenBank/DDBJ whole genome shotgun (WGS) entry which is preliminary data.</text>
</comment>
<dbReference type="Proteomes" id="UP000075606">
    <property type="component" value="Unassembled WGS sequence"/>
</dbReference>
<dbReference type="Gene3D" id="1.50.10.20">
    <property type="match status" value="1"/>
</dbReference>
<dbReference type="Pfam" id="PF07678">
    <property type="entry name" value="TED_complement"/>
    <property type="match status" value="1"/>
</dbReference>
<dbReference type="InterPro" id="IPR002890">
    <property type="entry name" value="MG2"/>
</dbReference>
<dbReference type="Pfam" id="PF00207">
    <property type="entry name" value="A2M"/>
    <property type="match status" value="1"/>
</dbReference>
<comment type="similarity">
    <text evidence="1">Belongs to the protease inhibitor I39 (alpha-2-macroglobulin) family. Bacterial alpha-2-macroglobulin subfamily.</text>
</comment>
<dbReference type="GO" id="GO:0004866">
    <property type="term" value="F:endopeptidase inhibitor activity"/>
    <property type="evidence" value="ECO:0007669"/>
    <property type="project" value="InterPro"/>
</dbReference>
<dbReference type="CDD" id="cd02891">
    <property type="entry name" value="A2M_like"/>
    <property type="match status" value="1"/>
</dbReference>
<dbReference type="Gene3D" id="2.60.40.3710">
    <property type="match status" value="1"/>
</dbReference>
<dbReference type="RefSeq" id="WP_068220159.1">
    <property type="nucleotide sequence ID" value="NZ_CP139724.1"/>
</dbReference>
<organism evidence="6 7">
    <name type="scientific">Roseivirga spongicola</name>
    <dbReference type="NCBI Taxonomy" id="333140"/>
    <lineage>
        <taxon>Bacteria</taxon>
        <taxon>Pseudomonadati</taxon>
        <taxon>Bacteroidota</taxon>
        <taxon>Cytophagia</taxon>
        <taxon>Cytophagales</taxon>
        <taxon>Roseivirgaceae</taxon>
        <taxon>Roseivirga</taxon>
    </lineage>
</organism>
<dbReference type="SMART" id="SM01359">
    <property type="entry name" value="A2M_N_2"/>
    <property type="match status" value="1"/>
</dbReference>
<evidence type="ECO:0000313" key="6">
    <source>
        <dbReference type="EMBL" id="KYG75952.1"/>
    </source>
</evidence>
<dbReference type="InterPro" id="IPR047565">
    <property type="entry name" value="Alpha-macroglob_thiol-ester_cl"/>
</dbReference>
<feature type="domain" description="Alpha-2-macroglobulin" evidence="5">
    <location>
        <begin position="1190"/>
        <end position="1281"/>
    </location>
</feature>
<dbReference type="Pfam" id="PF17973">
    <property type="entry name" value="bMG10"/>
    <property type="match status" value="1"/>
</dbReference>
<dbReference type="OrthoDB" id="9767116at2"/>
<dbReference type="InterPro" id="IPR041246">
    <property type="entry name" value="Bact_MG10"/>
</dbReference>
<evidence type="ECO:0000259" key="4">
    <source>
        <dbReference type="SMART" id="SM01359"/>
    </source>
</evidence>
<proteinExistence type="inferred from homology"/>
<evidence type="ECO:0000259" key="5">
    <source>
        <dbReference type="SMART" id="SM01360"/>
    </source>
</evidence>
<dbReference type="SUPFAM" id="SSF48239">
    <property type="entry name" value="Terpenoid cyclases/Protein prenyltransferases"/>
    <property type="match status" value="1"/>
</dbReference>
<dbReference type="EMBL" id="LRPC01000012">
    <property type="protein sequence ID" value="KYG75952.1"/>
    <property type="molecule type" value="Genomic_DNA"/>
</dbReference>
<dbReference type="STRING" id="333140.AWW68_08980"/>
<dbReference type="Gene3D" id="2.60.40.1930">
    <property type="match status" value="1"/>
</dbReference>
<evidence type="ECO:0000256" key="2">
    <source>
        <dbReference type="ARBA" id="ARBA00022729"/>
    </source>
</evidence>
<sequence>MHSKITFVRTLCLLSLLVFLAACQTRKKAPDAYDRVADEQYSQVIAAYTSGKISSRSVITLQLAENVEPSNQKKDVLSFSPSIKGEVRWVTPKVLEYRPANPLPNGASYVGTLKLDGLGIEEATNLKPFEFVFDIIEQDYDLDITGINSDEADPMRKQVVKGTFTTADFADTIALAKAVIFKQEGKSLKVNWEFDETTGKNHSFTVLSVDRKDKASKVDFKVDGKSFGANRSRNGSINIPSLNDFSVISTRIQKSGDPYVVLNFSDPLNERQDLTGLITLEDDNNPRFSIEGNEVRVYPSTDLNGDKLVQVYEGIRNQLDFKMAKGYQQVVNFSQIKPALRLTHSGTILPSSDGLILPFDAVNVRAVDVTIIKINESNVFQFLQVNQLGGNEQLRRVGKPIVNRAVLLDEAGVTDFSKWNRFTLDLANMINPERGAIYQVRVNIRKEYSLYNCGEKQSELSLEGQIEEDNWDEFDISDHGDYDSYYNYNYGRNYNWRERDNPCHESYYAGTERMVSTNILASDLGLIAKLGNDRKLTAFVTDLKTTEPVSGIQVKVYDFQQEVLQTLQTDASGKIELDTDRKPFLLEAIRGVEKGYLKLTDGTSLSVSNFNVGGAKVERGIQGFIYGERGVWRPGDPIYLDFILEDKDNNIPDDHPVVLEFLDPSGNLKDRKVSTQSVGGFYHFQLQTSDDDPTGNWLARVNVGGSIFNKRVKIETIKPNRLKINFDLGKDKITAGTQEVNAKLNVKWLTGATAKSLKAEFDLYLNPAKTTFKDFSGYSFDDEAKEYYPETERIFEGRVDATGNANVPISLVTQPNAPGMLMATFSGKVYEPGGDFSIDQFSVPFYPYTHFVGLKKPEGDRRGQLLTDKKHVMDIVSVDAEGNPIDRSDLIVEAFKLQWRWWWDRSGDNLAYYVSRNENSPYFRQKVTTKNGKAQVQLSIPNNDWGRYYIRVRDTKSGHSAGSTVYFDWPGWAEANNRPGGASLLNFSTDKEDYKVGEKVTLRIPASTKGRALVSIENGSKVIDAHWVETKNGSNEFSFEVTPEMAPNVYVNATLLQPHAQTRNDLPIRLYGIVPINVTDDKTVLRPEISMADVLKPEESFKVEVKETNGKPMTYTIAVVDEGLLDITRFQTPNPWSTFYARQALGVKSWDVYDEVIGAFNGDLSRLLALGGDGSGAKPESAKANRFKPVVKHLGPFKLEKGKTASHTIQMPNYIGSVRTMVIAGDNGAYGNTEKATPVRKPLMVLGTLPRVLGPGEQLNLPVSVFALEDFVKEAEVEVKVSGPLQLADAAKKTLTFAVLGDELIDFGLEVKPELGVGKVEITARSGREVATHTIEIQVRNPNPPVTYVLQASIQPGESWQQTYEAIGMNGTNSTQLELSILPPINLGKRLNYLISYPHGCIEQTTSSAFPQLFLSDIMDLSESKQKEIQRNIIATIDRLSKFQTAEGGFAYWPGQSDDNDWGTNYAGHFMLEAKDKGYNIPTALFNNWKSYQGKRARRWARHGQYNDDIVQAYRLYTLAKAQSPELGAMNRLREDSNLSLEAKWRLAAAYALTGRAQVAREMINSLPKSSTKKDYYYYYGSVLRDNAMILEAMGLLNMQQEGMNLLRSVAEGLSEDRWMSTQTTAYGLLGVIKFVGLNGSAFGNSLQAEYTVSGGRKETLNTAKPIKVAELANDQQSGQVNVKNNGQSILFVRVIQRGQPLTGNETSGSSGLRLQVNYFDRNNVPIDPSNLAQGTDFTAEITVYSTGSQGVYRDLALSQIFPSGWEILNDRLNEIPGASTANNYTYRDIRDDRVYTYFDLRANDSKTFKVNLNATYGGRYYLPAVSVEAMYDNTIYGREAGKWVEVRGVN</sequence>
<feature type="domain" description="Alpha-2-macroglobulin bait region" evidence="4">
    <location>
        <begin position="985"/>
        <end position="1127"/>
    </location>
</feature>
<dbReference type="SMART" id="SM01419">
    <property type="entry name" value="Thiol-ester_cl"/>
    <property type="match status" value="1"/>
</dbReference>
<dbReference type="PANTHER" id="PTHR40094">
    <property type="entry name" value="ALPHA-2-MACROGLOBULIN HOMOLOG"/>
    <property type="match status" value="1"/>
</dbReference>
<dbReference type="InterPro" id="IPR011625">
    <property type="entry name" value="A2M_N_BRD"/>
</dbReference>
<dbReference type="InterPro" id="IPR001599">
    <property type="entry name" value="Macroglobln_a2"/>
</dbReference>
<dbReference type="PROSITE" id="PS51257">
    <property type="entry name" value="PROKAR_LIPOPROTEIN"/>
    <property type="match status" value="1"/>
</dbReference>
<dbReference type="InterPro" id="IPR051802">
    <property type="entry name" value="YfhM-like"/>
</dbReference>
<reference evidence="6 7" key="1">
    <citation type="submission" date="2016-01" db="EMBL/GenBank/DDBJ databases">
        <title>Genome sequencing of Roseivirga spongicola UST030701-084.</title>
        <authorList>
            <person name="Selvaratnam C."/>
            <person name="Thevarajoo S."/>
            <person name="Goh K.M."/>
            <person name="Ee R."/>
            <person name="Chan K.-G."/>
            <person name="Chong C.S."/>
        </authorList>
    </citation>
    <scope>NUCLEOTIDE SEQUENCE [LARGE SCALE GENOMIC DNA]</scope>
    <source>
        <strain evidence="6 7">UST030701-084</strain>
    </source>
</reference>
<feature type="signal peptide" evidence="3">
    <location>
        <begin position="1"/>
        <end position="21"/>
    </location>
</feature>
<evidence type="ECO:0000313" key="7">
    <source>
        <dbReference type="Proteomes" id="UP000075606"/>
    </source>
</evidence>
<dbReference type="InterPro" id="IPR011626">
    <property type="entry name" value="Alpha-macroglobulin_TED"/>
</dbReference>
<dbReference type="SMART" id="SM01360">
    <property type="entry name" value="A2M"/>
    <property type="match status" value="1"/>
</dbReference>
<dbReference type="Pfam" id="PF17962">
    <property type="entry name" value="bMG6"/>
    <property type="match status" value="1"/>
</dbReference>
<dbReference type="GO" id="GO:0005615">
    <property type="term" value="C:extracellular space"/>
    <property type="evidence" value="ECO:0007669"/>
    <property type="project" value="InterPro"/>
</dbReference>
<keyword evidence="2 3" id="KW-0732">Signal</keyword>
<feature type="chain" id="PRO_5007574442" description="Alpha-2-macroglobulin" evidence="3">
    <location>
        <begin position="22"/>
        <end position="1851"/>
    </location>
</feature>
<evidence type="ECO:0000256" key="3">
    <source>
        <dbReference type="SAM" id="SignalP"/>
    </source>
</evidence>
<dbReference type="InterPro" id="IPR021868">
    <property type="entry name" value="Alpha_2_Macroglob_MG3"/>
</dbReference>
<evidence type="ECO:0008006" key="8">
    <source>
        <dbReference type="Google" id="ProtNLM"/>
    </source>
</evidence>
<dbReference type="InterPro" id="IPR008930">
    <property type="entry name" value="Terpenoid_cyclase/PrenylTrfase"/>
</dbReference>
<dbReference type="Pfam" id="PF17972">
    <property type="entry name" value="bMG5"/>
    <property type="match status" value="1"/>
</dbReference>
<keyword evidence="7" id="KW-1185">Reference proteome</keyword>
<dbReference type="Pfam" id="PF11974">
    <property type="entry name" value="bMG3"/>
    <property type="match status" value="1"/>
</dbReference>
<dbReference type="InterPro" id="IPR041462">
    <property type="entry name" value="Bact_A2M_MG6"/>
</dbReference>
<accession>A0A150XBA3</accession>
<dbReference type="PANTHER" id="PTHR40094:SF1">
    <property type="entry name" value="UBIQUITIN DOMAIN-CONTAINING PROTEIN"/>
    <property type="match status" value="1"/>
</dbReference>
<gene>
    <name evidence="6" type="ORF">AWW68_08980</name>
</gene>
<dbReference type="Pfam" id="PF07703">
    <property type="entry name" value="A2M_BRD"/>
    <property type="match status" value="1"/>
</dbReference>
<dbReference type="InterPro" id="IPR041203">
    <property type="entry name" value="Bact_A2M_MG5"/>
</dbReference>
<name>A0A150XBA3_9BACT</name>
<evidence type="ECO:0000256" key="1">
    <source>
        <dbReference type="ARBA" id="ARBA00010556"/>
    </source>
</evidence>
<dbReference type="Pfam" id="PF01835">
    <property type="entry name" value="MG2"/>
    <property type="match status" value="1"/>
</dbReference>
<protein>
    <recommendedName>
        <fullName evidence="8">Alpha-2-macroglobulin</fullName>
    </recommendedName>
</protein>